<reference evidence="2" key="2">
    <citation type="submission" date="2020-07" db="EMBL/GenBank/DDBJ databases">
        <authorList>
            <consortium name="NCBI Pathogen Detection Project"/>
        </authorList>
    </citation>
    <scope>NUCLEOTIDE SEQUENCE</scope>
    <source>
        <strain evidence="2">C8</strain>
    </source>
</reference>
<reference evidence="2" key="1">
    <citation type="journal article" date="2018" name="Genome Biol.">
        <title>SKESA: strategic k-mer extension for scrupulous assemblies.</title>
        <authorList>
            <person name="Souvorov A."/>
            <person name="Agarwala R."/>
            <person name="Lipman D.J."/>
        </authorList>
    </citation>
    <scope>NUCLEOTIDE SEQUENCE</scope>
    <source>
        <strain evidence="2">C8</strain>
    </source>
</reference>
<proteinExistence type="predicted"/>
<dbReference type="Gene3D" id="3.60.21.10">
    <property type="match status" value="1"/>
</dbReference>
<dbReference type="GO" id="GO:0005737">
    <property type="term" value="C:cytoplasm"/>
    <property type="evidence" value="ECO:0007669"/>
    <property type="project" value="TreeGrafter"/>
</dbReference>
<accession>A0A8H9R212</accession>
<dbReference type="InterPro" id="IPR050126">
    <property type="entry name" value="Ap4A_hydrolase"/>
</dbReference>
<comment type="caution">
    <text evidence="2">The sequence shown here is derived from an EMBL/GenBank/DDBJ whole genome shotgun (WGS) entry which is preliminary data.</text>
</comment>
<gene>
    <name evidence="2" type="ORF">I9080_003210</name>
</gene>
<dbReference type="PANTHER" id="PTHR42850">
    <property type="entry name" value="METALLOPHOSPHOESTERASE"/>
    <property type="match status" value="1"/>
</dbReference>
<dbReference type="InterPro" id="IPR029052">
    <property type="entry name" value="Metallo-depent_PP-like"/>
</dbReference>
<dbReference type="EMBL" id="DACTCB010000031">
    <property type="protein sequence ID" value="HAT4309354.1"/>
    <property type="molecule type" value="Genomic_DNA"/>
</dbReference>
<organism evidence="2">
    <name type="scientific">Clostridium perfringens</name>
    <dbReference type="NCBI Taxonomy" id="1502"/>
    <lineage>
        <taxon>Bacteria</taxon>
        <taxon>Bacillati</taxon>
        <taxon>Bacillota</taxon>
        <taxon>Clostridia</taxon>
        <taxon>Eubacteriales</taxon>
        <taxon>Clostridiaceae</taxon>
        <taxon>Clostridium</taxon>
    </lineage>
</organism>
<sequence>MLYITSDIHGKFNSLDIMLKHIKFSKNDKLIINGDLMVRGEDLKPLIDFILLNKNNVEVILGNHEYMFIKACENGLLDDIDIFEIRTKHFFTGETIKVLTAYDNVIDLWFSNGGDITFRNTSIKDLKRLYNYLKDKPYYKFIDDNLIIHAGPHTYYSYGWSKDKFVKWIEQQELKDILWDRGFFEKQFLTNEEIEYPVNIFIGHNSLYNQNIEPFKIMKNGNVLVNTDQSNNLNKDMNNLGMFCLDTMTYLKLIGNVITEVDIKKYK</sequence>
<evidence type="ECO:0000259" key="1">
    <source>
        <dbReference type="Pfam" id="PF00149"/>
    </source>
</evidence>
<dbReference type="Proteomes" id="UP000859547">
    <property type="component" value="Unassembled WGS sequence"/>
</dbReference>
<protein>
    <recommendedName>
        <fullName evidence="1">Calcineurin-like phosphoesterase domain-containing protein</fullName>
    </recommendedName>
</protein>
<feature type="domain" description="Calcineurin-like phosphoesterase" evidence="1">
    <location>
        <begin position="3"/>
        <end position="175"/>
    </location>
</feature>
<dbReference type="PANTHER" id="PTHR42850:SF4">
    <property type="entry name" value="ZINC-DEPENDENT ENDOPOLYPHOSPHATASE"/>
    <property type="match status" value="1"/>
</dbReference>
<dbReference type="SUPFAM" id="SSF56300">
    <property type="entry name" value="Metallo-dependent phosphatases"/>
    <property type="match status" value="1"/>
</dbReference>
<name>A0A8H9R212_CLOPF</name>
<dbReference type="AlphaFoldDB" id="A0A8H9R212"/>
<dbReference type="Pfam" id="PF00149">
    <property type="entry name" value="Metallophos"/>
    <property type="match status" value="1"/>
</dbReference>
<evidence type="ECO:0000313" key="2">
    <source>
        <dbReference type="EMBL" id="HAT4309354.1"/>
    </source>
</evidence>
<dbReference type="InterPro" id="IPR004843">
    <property type="entry name" value="Calcineurin-like_PHP"/>
</dbReference>
<dbReference type="GO" id="GO:0016791">
    <property type="term" value="F:phosphatase activity"/>
    <property type="evidence" value="ECO:0007669"/>
    <property type="project" value="TreeGrafter"/>
</dbReference>